<name>A0A382NYW6_9ZZZZ</name>
<accession>A0A382NYW6</accession>
<gene>
    <name evidence="1" type="ORF">METZ01_LOCUS319110</name>
</gene>
<proteinExistence type="predicted"/>
<protein>
    <submittedName>
        <fullName evidence="1">Uncharacterized protein</fullName>
    </submittedName>
</protein>
<dbReference type="AlphaFoldDB" id="A0A382NYW6"/>
<reference evidence="1" key="1">
    <citation type="submission" date="2018-05" db="EMBL/GenBank/DDBJ databases">
        <authorList>
            <person name="Lanie J.A."/>
            <person name="Ng W.-L."/>
            <person name="Kazmierczak K.M."/>
            <person name="Andrzejewski T.M."/>
            <person name="Davidsen T.M."/>
            <person name="Wayne K.J."/>
            <person name="Tettelin H."/>
            <person name="Glass J.I."/>
            <person name="Rusch D."/>
            <person name="Podicherti R."/>
            <person name="Tsui H.-C.T."/>
            <person name="Winkler M.E."/>
        </authorList>
    </citation>
    <scope>NUCLEOTIDE SEQUENCE</scope>
</reference>
<evidence type="ECO:0000313" key="1">
    <source>
        <dbReference type="EMBL" id="SVC66256.1"/>
    </source>
</evidence>
<organism evidence="1">
    <name type="scientific">marine metagenome</name>
    <dbReference type="NCBI Taxonomy" id="408172"/>
    <lineage>
        <taxon>unclassified sequences</taxon>
        <taxon>metagenomes</taxon>
        <taxon>ecological metagenomes</taxon>
    </lineage>
</organism>
<sequence length="23" mass="2476">MVTKEGRAWNSDDNIIVNTAAGI</sequence>
<dbReference type="EMBL" id="UINC01103687">
    <property type="protein sequence ID" value="SVC66256.1"/>
    <property type="molecule type" value="Genomic_DNA"/>
</dbReference>
<feature type="non-terminal residue" evidence="1">
    <location>
        <position position="23"/>
    </location>
</feature>